<keyword evidence="4" id="KW-0576">Peroxisome</keyword>
<sequence>MIEETTCAAAAAKAPAGGKLEVRRGPEATPDPALSLGNAILHWLREHQTRTALIDAHLGTSMSFHELLVLTTYAAEGYKAMGLVPGDVVAVVSRNYHQQVAAMLGAVCAGLRVAYVDPSGDLAEMRHSLELVRPKAVVSERDRLRTAMDAYPDARHVVLSGEPPEQAVETFLGVLRLGEGAEPRPDPCTYRAVDVAGPGRQASLILYSSGSTGLPKAVLVPDNLGVFYSSGETESTEAGSGRYLACIPPTGISPWRALLWGLKGGAARVFTTLSDSPTILSAIERFKVRGMGTVPSVVRELLIYKEKCKHRYDLSSLEVLHIFGSACDAELHAALERHLHCRVLQKYGCTETSRVFMWSASKPSPPGALGTLGAGVELRLVDVDTGEDVPAAVKHAVGEVRVRSKTVMLGYLGNPAETARAFDEHGFYKTGDLVYEDADGHYFFVERSVEMLTYKGTKVSPSEVEAVLLQHPGVREACVLGRRVGEGVSCDDLPAAFVSRADGAAGEDVTEGALRAAVAERLSDAHRLRGGVYFLDSLPRAGMSRKVARSKLKEMLRNLD</sequence>
<gene>
    <name evidence="8 9" type="primary">LOC113204669</name>
</gene>
<proteinExistence type="inferred from homology"/>
<feature type="domain" description="AMP-dependent synthetase/ligase" evidence="5">
    <location>
        <begin position="43"/>
        <end position="412"/>
    </location>
</feature>
<dbReference type="PROSITE" id="PS00455">
    <property type="entry name" value="AMP_BINDING"/>
    <property type="match status" value="1"/>
</dbReference>
<dbReference type="RefSeq" id="XP_052122398.1">
    <property type="nucleotide sequence ID" value="XM_052266438.1"/>
</dbReference>
<evidence type="ECO:0000256" key="4">
    <source>
        <dbReference type="ARBA" id="ARBA00023140"/>
    </source>
</evidence>
<organism evidence="7 9">
    <name type="scientific">Frankliniella occidentalis</name>
    <name type="common">Western flower thrips</name>
    <name type="synonym">Euthrips occidentalis</name>
    <dbReference type="NCBI Taxonomy" id="133901"/>
    <lineage>
        <taxon>Eukaryota</taxon>
        <taxon>Metazoa</taxon>
        <taxon>Ecdysozoa</taxon>
        <taxon>Arthropoda</taxon>
        <taxon>Hexapoda</taxon>
        <taxon>Insecta</taxon>
        <taxon>Pterygota</taxon>
        <taxon>Neoptera</taxon>
        <taxon>Paraneoptera</taxon>
        <taxon>Thysanoptera</taxon>
        <taxon>Terebrantia</taxon>
        <taxon>Thripoidea</taxon>
        <taxon>Thripidae</taxon>
        <taxon>Frankliniella</taxon>
    </lineage>
</organism>
<dbReference type="InterPro" id="IPR020845">
    <property type="entry name" value="AMP-binding_CS"/>
</dbReference>
<dbReference type="GeneID" id="113204669"/>
<evidence type="ECO:0000256" key="2">
    <source>
        <dbReference type="ARBA" id="ARBA00006432"/>
    </source>
</evidence>
<dbReference type="RefSeq" id="XP_052122397.1">
    <property type="nucleotide sequence ID" value="XM_052266437.1"/>
</dbReference>
<dbReference type="Pfam" id="PF00501">
    <property type="entry name" value="AMP-binding"/>
    <property type="match status" value="1"/>
</dbReference>
<evidence type="ECO:0000256" key="3">
    <source>
        <dbReference type="ARBA" id="ARBA00022598"/>
    </source>
</evidence>
<keyword evidence="7" id="KW-1185">Reference proteome</keyword>
<dbReference type="InterPro" id="IPR042099">
    <property type="entry name" value="ANL_N_sf"/>
</dbReference>
<feature type="domain" description="AMP-binding enzyme C-terminal" evidence="6">
    <location>
        <begin position="463"/>
        <end position="540"/>
    </location>
</feature>
<dbReference type="Gene3D" id="3.30.300.30">
    <property type="match status" value="1"/>
</dbReference>
<dbReference type="KEGG" id="foc:113204669"/>
<dbReference type="Gene3D" id="3.40.50.12780">
    <property type="entry name" value="N-terminal domain of ligase-like"/>
    <property type="match status" value="1"/>
</dbReference>
<dbReference type="PANTHER" id="PTHR24096">
    <property type="entry name" value="LONG-CHAIN-FATTY-ACID--COA LIGASE"/>
    <property type="match status" value="1"/>
</dbReference>
<dbReference type="InterPro" id="IPR025110">
    <property type="entry name" value="AMP-bd_C"/>
</dbReference>
<dbReference type="Pfam" id="PF13193">
    <property type="entry name" value="AMP-binding_C"/>
    <property type="match status" value="1"/>
</dbReference>
<dbReference type="AlphaFoldDB" id="A0A9C6U6Q2"/>
<dbReference type="InterPro" id="IPR045851">
    <property type="entry name" value="AMP-bd_C_sf"/>
</dbReference>
<evidence type="ECO:0000256" key="1">
    <source>
        <dbReference type="ARBA" id="ARBA00004275"/>
    </source>
</evidence>
<dbReference type="GO" id="GO:0005777">
    <property type="term" value="C:peroxisome"/>
    <property type="evidence" value="ECO:0007669"/>
    <property type="project" value="UniProtKB-SubCell"/>
</dbReference>
<name>A0A9C6U6Q2_FRAOC</name>
<evidence type="ECO:0000313" key="9">
    <source>
        <dbReference type="RefSeq" id="XP_052122398.1"/>
    </source>
</evidence>
<evidence type="ECO:0000313" key="8">
    <source>
        <dbReference type="RefSeq" id="XP_052122397.1"/>
    </source>
</evidence>
<comment type="subcellular location">
    <subcellularLocation>
        <location evidence="1">Peroxisome</location>
    </subcellularLocation>
</comment>
<dbReference type="PANTHER" id="PTHR24096:SF149">
    <property type="entry name" value="AMP-BINDING DOMAIN-CONTAINING PROTEIN-RELATED"/>
    <property type="match status" value="1"/>
</dbReference>
<dbReference type="SUPFAM" id="SSF56801">
    <property type="entry name" value="Acetyl-CoA synthetase-like"/>
    <property type="match status" value="1"/>
</dbReference>
<keyword evidence="3" id="KW-0436">Ligase</keyword>
<dbReference type="GO" id="GO:0016405">
    <property type="term" value="F:CoA-ligase activity"/>
    <property type="evidence" value="ECO:0007669"/>
    <property type="project" value="TreeGrafter"/>
</dbReference>
<dbReference type="Proteomes" id="UP000504606">
    <property type="component" value="Unplaced"/>
</dbReference>
<accession>A0A9C6U6Q2</accession>
<evidence type="ECO:0000259" key="5">
    <source>
        <dbReference type="Pfam" id="PF00501"/>
    </source>
</evidence>
<evidence type="ECO:0000313" key="7">
    <source>
        <dbReference type="Proteomes" id="UP000504606"/>
    </source>
</evidence>
<protein>
    <submittedName>
        <fullName evidence="8 9">Uncharacterized protein LOC113204669</fullName>
    </submittedName>
</protein>
<dbReference type="OrthoDB" id="10253869at2759"/>
<dbReference type="InterPro" id="IPR000873">
    <property type="entry name" value="AMP-dep_synth/lig_dom"/>
</dbReference>
<reference evidence="8 9" key="1">
    <citation type="submission" date="2025-04" db="UniProtKB">
        <authorList>
            <consortium name="RefSeq"/>
        </authorList>
    </citation>
    <scope>IDENTIFICATION</scope>
    <source>
        <tissue evidence="8 9">Whole organism</tissue>
    </source>
</reference>
<evidence type="ECO:0000259" key="6">
    <source>
        <dbReference type="Pfam" id="PF13193"/>
    </source>
</evidence>
<comment type="similarity">
    <text evidence="2">Belongs to the ATP-dependent AMP-binding enzyme family.</text>
</comment>